<sequence length="378" mass="41742">MDEQIYTNYRLQLPNEEVVGTLVVRDGLIADIQPDVTFIGQDGQGDYLMPGLIELHTDNLERCMSPRPGIQWPMESAVVFHDRQLVSAGVTTVFDAIALGDVFPGSLRMTHFGGMIDALHQGQLAGRFAADHRLHLRCEVSYKDVVSITEEYIDNPLLSLISLMDHTPGQRQFVNIEKYKQYYTGKHGVPLSEMDAFIQRRQLEQQQYGEKNTASLVQLVKSKNVAIASHDDATIAHVQEAIENGAMIAEFPTTLEAAAEANKQGLKILMGAPNIVLGRSHSGNISAMELVQRNQVDIFSSDYAPHSLLQAVFNIAQKMAKPLYQSIKLVATNPAKAVNLLHDRGSLEVGKRADLITVHDDGVVPRLTSVMVQGHRVA</sequence>
<proteinExistence type="predicted"/>
<dbReference type="InterPro" id="IPR006680">
    <property type="entry name" value="Amidohydro-rel"/>
</dbReference>
<dbReference type="SUPFAM" id="SSF51556">
    <property type="entry name" value="Metallo-dependent hydrolases"/>
    <property type="match status" value="1"/>
</dbReference>
<dbReference type="Gene3D" id="3.20.20.140">
    <property type="entry name" value="Metal-dependent hydrolases"/>
    <property type="match status" value="2"/>
</dbReference>
<evidence type="ECO:0000313" key="3">
    <source>
        <dbReference type="Proteomes" id="UP000753908"/>
    </source>
</evidence>
<dbReference type="AlphaFoldDB" id="A0A951UAY9"/>
<dbReference type="GO" id="GO:0016810">
    <property type="term" value="F:hydrolase activity, acting on carbon-nitrogen (but not peptide) bonds"/>
    <property type="evidence" value="ECO:0007669"/>
    <property type="project" value="InterPro"/>
</dbReference>
<name>A0A951UAY9_9CYAN</name>
<organism evidence="2 3">
    <name type="scientific">Symplocastrum torsivum CPER-KK1</name>
    <dbReference type="NCBI Taxonomy" id="450513"/>
    <lineage>
        <taxon>Bacteria</taxon>
        <taxon>Bacillati</taxon>
        <taxon>Cyanobacteriota</taxon>
        <taxon>Cyanophyceae</taxon>
        <taxon>Oscillatoriophycideae</taxon>
        <taxon>Oscillatoriales</taxon>
        <taxon>Microcoleaceae</taxon>
        <taxon>Symplocastrum</taxon>
    </lineage>
</organism>
<reference evidence="2" key="1">
    <citation type="submission" date="2021-05" db="EMBL/GenBank/DDBJ databases">
        <authorList>
            <person name="Pietrasiak N."/>
            <person name="Ward R."/>
            <person name="Stajich J.E."/>
            <person name="Kurbessoian T."/>
        </authorList>
    </citation>
    <scope>NUCLEOTIDE SEQUENCE</scope>
    <source>
        <strain evidence="2">CPER-KK1</strain>
    </source>
</reference>
<dbReference type="NCBIfam" id="NF011981">
    <property type="entry name" value="PRK15446.1-2"/>
    <property type="match status" value="1"/>
</dbReference>
<dbReference type="PIRSF" id="PIRSF038971">
    <property type="entry name" value="PhnM"/>
    <property type="match status" value="1"/>
</dbReference>
<dbReference type="NCBIfam" id="NF011984">
    <property type="entry name" value="PRK15446.1-5"/>
    <property type="match status" value="1"/>
</dbReference>
<accession>A0A951UAY9</accession>
<evidence type="ECO:0000259" key="1">
    <source>
        <dbReference type="Pfam" id="PF01979"/>
    </source>
</evidence>
<dbReference type="Pfam" id="PF01979">
    <property type="entry name" value="Amidohydro_1"/>
    <property type="match status" value="1"/>
</dbReference>
<dbReference type="InterPro" id="IPR051781">
    <property type="entry name" value="Metallo-dep_Hydrolase"/>
</dbReference>
<dbReference type="SUPFAM" id="SSF51338">
    <property type="entry name" value="Composite domain of metallo-dependent hydrolases"/>
    <property type="match status" value="1"/>
</dbReference>
<dbReference type="NCBIfam" id="NF011990">
    <property type="entry name" value="PRK15446.2-6"/>
    <property type="match status" value="1"/>
</dbReference>
<protein>
    <submittedName>
        <fullName evidence="2">Phosphonate metabolism protein PhnM</fullName>
    </submittedName>
</protein>
<dbReference type="NCBIfam" id="NF011987">
    <property type="entry name" value="PRK15446.2-3"/>
    <property type="match status" value="1"/>
</dbReference>
<dbReference type="NCBIfam" id="TIGR02318">
    <property type="entry name" value="phosphono_phnM"/>
    <property type="match status" value="1"/>
</dbReference>
<evidence type="ECO:0000313" key="2">
    <source>
        <dbReference type="EMBL" id="MBW4546372.1"/>
    </source>
</evidence>
<dbReference type="EMBL" id="JAHHIF010000024">
    <property type="protein sequence ID" value="MBW4546372.1"/>
    <property type="molecule type" value="Genomic_DNA"/>
</dbReference>
<dbReference type="InterPro" id="IPR012696">
    <property type="entry name" value="PhnM"/>
</dbReference>
<dbReference type="Gene3D" id="2.30.40.10">
    <property type="entry name" value="Urease, subunit C, domain 1"/>
    <property type="match status" value="2"/>
</dbReference>
<dbReference type="InterPro" id="IPR011059">
    <property type="entry name" value="Metal-dep_hydrolase_composite"/>
</dbReference>
<reference evidence="2" key="2">
    <citation type="journal article" date="2022" name="Microbiol. Resour. Announc.">
        <title>Metagenome Sequencing to Explore Phylogenomics of Terrestrial Cyanobacteria.</title>
        <authorList>
            <person name="Ward R.D."/>
            <person name="Stajich J.E."/>
            <person name="Johansen J.R."/>
            <person name="Huntemann M."/>
            <person name="Clum A."/>
            <person name="Foster B."/>
            <person name="Foster B."/>
            <person name="Roux S."/>
            <person name="Palaniappan K."/>
            <person name="Varghese N."/>
            <person name="Mukherjee S."/>
            <person name="Reddy T.B.K."/>
            <person name="Daum C."/>
            <person name="Copeland A."/>
            <person name="Chen I.A."/>
            <person name="Ivanova N.N."/>
            <person name="Kyrpides N.C."/>
            <person name="Shapiro N."/>
            <person name="Eloe-Fadrosh E.A."/>
            <person name="Pietrasiak N."/>
        </authorList>
    </citation>
    <scope>NUCLEOTIDE SEQUENCE</scope>
    <source>
        <strain evidence="2">CPER-KK1</strain>
    </source>
</reference>
<gene>
    <name evidence="2" type="primary">phnM</name>
    <name evidence="2" type="ORF">KME25_18285</name>
</gene>
<dbReference type="PANTHER" id="PTHR43135:SF3">
    <property type="entry name" value="ALPHA-D-RIBOSE 1-METHYLPHOSPHONATE 5-TRIPHOSPHATE DIPHOSPHATASE"/>
    <property type="match status" value="1"/>
</dbReference>
<dbReference type="PANTHER" id="PTHR43135">
    <property type="entry name" value="ALPHA-D-RIBOSE 1-METHYLPHOSPHONATE 5-TRIPHOSPHATE DIPHOSPHATASE"/>
    <property type="match status" value="1"/>
</dbReference>
<dbReference type="Proteomes" id="UP000753908">
    <property type="component" value="Unassembled WGS sequence"/>
</dbReference>
<feature type="domain" description="Amidohydrolase-related" evidence="1">
    <location>
        <begin position="225"/>
        <end position="376"/>
    </location>
</feature>
<dbReference type="InterPro" id="IPR032466">
    <property type="entry name" value="Metal_Hydrolase"/>
</dbReference>
<dbReference type="GO" id="GO:0019700">
    <property type="term" value="P:organic phosphonate catabolic process"/>
    <property type="evidence" value="ECO:0007669"/>
    <property type="project" value="InterPro"/>
</dbReference>
<dbReference type="CDD" id="cd01306">
    <property type="entry name" value="PhnM"/>
    <property type="match status" value="1"/>
</dbReference>
<comment type="caution">
    <text evidence="2">The sequence shown here is derived from an EMBL/GenBank/DDBJ whole genome shotgun (WGS) entry which is preliminary data.</text>
</comment>